<dbReference type="Pfam" id="PF00903">
    <property type="entry name" value="Glyoxalase"/>
    <property type="match status" value="1"/>
</dbReference>
<dbReference type="RefSeq" id="WP_179756425.1">
    <property type="nucleotide sequence ID" value="NZ_JACCBU010000001.1"/>
</dbReference>
<reference evidence="2 3" key="1">
    <citation type="submission" date="2020-07" db="EMBL/GenBank/DDBJ databases">
        <title>Sequencing the genomes of 1000 actinobacteria strains.</title>
        <authorList>
            <person name="Klenk H.-P."/>
        </authorList>
    </citation>
    <scope>NUCLEOTIDE SEQUENCE [LARGE SCALE GENOMIC DNA]</scope>
    <source>
        <strain evidence="2 3">DSM 22083</strain>
    </source>
</reference>
<protein>
    <submittedName>
        <fullName evidence="2">Putative glyoxalase superfamily protein PhnB</fullName>
    </submittedName>
</protein>
<evidence type="ECO:0000313" key="3">
    <source>
        <dbReference type="Proteomes" id="UP000569914"/>
    </source>
</evidence>
<dbReference type="SUPFAM" id="SSF54593">
    <property type="entry name" value="Glyoxalase/Bleomycin resistance protein/Dihydroxybiphenyl dioxygenase"/>
    <property type="match status" value="1"/>
</dbReference>
<comment type="caution">
    <text evidence="2">The sequence shown here is derived from an EMBL/GenBank/DDBJ whole genome shotgun (WGS) entry which is preliminary data.</text>
</comment>
<dbReference type="Gene3D" id="3.30.720.120">
    <property type="match status" value="1"/>
</dbReference>
<sequence>MESTTPPGLWPSLGYRDATAAVQFLKEALGFEEIAIHPGSAPGAINQAVLRWRSGAIITVHTAEPEVVAFQDLGPRIPIGIYLHTDDPDGLYERAVRSGAKPFGGPETSHHATRDATVADPEGCLWSFGTYRGD</sequence>
<dbReference type="PANTHER" id="PTHR34109">
    <property type="entry name" value="BNAUNNG04460D PROTEIN-RELATED"/>
    <property type="match status" value="1"/>
</dbReference>
<dbReference type="Gene3D" id="3.30.720.110">
    <property type="match status" value="1"/>
</dbReference>
<dbReference type="Proteomes" id="UP000569914">
    <property type="component" value="Unassembled WGS sequence"/>
</dbReference>
<dbReference type="AlphaFoldDB" id="A0A7Y9ICF8"/>
<name>A0A7Y9ICF8_9ACTN</name>
<dbReference type="InterPro" id="IPR004360">
    <property type="entry name" value="Glyas_Fos-R_dOase_dom"/>
</dbReference>
<dbReference type="PANTHER" id="PTHR34109:SF1">
    <property type="entry name" value="VOC DOMAIN-CONTAINING PROTEIN"/>
    <property type="match status" value="1"/>
</dbReference>
<proteinExistence type="predicted"/>
<dbReference type="EMBL" id="JACCBU010000001">
    <property type="protein sequence ID" value="NYE74255.1"/>
    <property type="molecule type" value="Genomic_DNA"/>
</dbReference>
<evidence type="ECO:0000313" key="2">
    <source>
        <dbReference type="EMBL" id="NYE74255.1"/>
    </source>
</evidence>
<organism evidence="2 3">
    <name type="scientific">Microlunatus parietis</name>
    <dbReference type="NCBI Taxonomy" id="682979"/>
    <lineage>
        <taxon>Bacteria</taxon>
        <taxon>Bacillati</taxon>
        <taxon>Actinomycetota</taxon>
        <taxon>Actinomycetes</taxon>
        <taxon>Propionibacteriales</taxon>
        <taxon>Propionibacteriaceae</taxon>
        <taxon>Microlunatus</taxon>
    </lineage>
</organism>
<gene>
    <name evidence="2" type="ORF">BKA15_005584</name>
</gene>
<accession>A0A7Y9ICF8</accession>
<dbReference type="InterPro" id="IPR037523">
    <property type="entry name" value="VOC_core"/>
</dbReference>
<dbReference type="PROSITE" id="PS51819">
    <property type="entry name" value="VOC"/>
    <property type="match status" value="1"/>
</dbReference>
<keyword evidence="3" id="KW-1185">Reference proteome</keyword>
<evidence type="ECO:0000259" key="1">
    <source>
        <dbReference type="PROSITE" id="PS51819"/>
    </source>
</evidence>
<feature type="domain" description="VOC" evidence="1">
    <location>
        <begin position="6"/>
        <end position="131"/>
    </location>
</feature>
<dbReference type="InterPro" id="IPR029068">
    <property type="entry name" value="Glyas_Bleomycin-R_OHBP_Dase"/>
</dbReference>